<accession>A0A1I7XPU9</accession>
<reference evidence="2" key="1">
    <citation type="submission" date="2016-11" db="UniProtKB">
        <authorList>
            <consortium name="WormBaseParasite"/>
        </authorList>
    </citation>
    <scope>IDENTIFICATION</scope>
</reference>
<organism evidence="1 2">
    <name type="scientific">Heterorhabditis bacteriophora</name>
    <name type="common">Entomopathogenic nematode worm</name>
    <dbReference type="NCBI Taxonomy" id="37862"/>
    <lineage>
        <taxon>Eukaryota</taxon>
        <taxon>Metazoa</taxon>
        <taxon>Ecdysozoa</taxon>
        <taxon>Nematoda</taxon>
        <taxon>Chromadorea</taxon>
        <taxon>Rhabditida</taxon>
        <taxon>Rhabditina</taxon>
        <taxon>Rhabditomorpha</taxon>
        <taxon>Strongyloidea</taxon>
        <taxon>Heterorhabditidae</taxon>
        <taxon>Heterorhabditis</taxon>
    </lineage>
</organism>
<dbReference type="AlphaFoldDB" id="A0A1I7XPU9"/>
<evidence type="ECO:0000313" key="2">
    <source>
        <dbReference type="WBParaSite" id="Hba_19505"/>
    </source>
</evidence>
<keyword evidence="1" id="KW-1185">Reference proteome</keyword>
<evidence type="ECO:0000313" key="1">
    <source>
        <dbReference type="Proteomes" id="UP000095283"/>
    </source>
</evidence>
<protein>
    <submittedName>
        <fullName evidence="2">Uncharacterized protein</fullName>
    </submittedName>
</protein>
<dbReference type="WBParaSite" id="Hba_19505">
    <property type="protein sequence ID" value="Hba_19505"/>
    <property type="gene ID" value="Hba_19505"/>
</dbReference>
<name>A0A1I7XPU9_HETBA</name>
<proteinExistence type="predicted"/>
<dbReference type="Proteomes" id="UP000095283">
    <property type="component" value="Unplaced"/>
</dbReference>
<sequence length="288" mass="32224">MDTESNCLTIDERRSMMNAVNVMSMAHIFHNGTRSNREQLSSLIFSMSFAHPPITSYKRNRRESDSECSIASSISTARGHKQTSPCTFSNEVYLYDINRDMERSHIIPTRCDDERQDVETVADECLAGNECNLQPFFVGELPAIHPDVVKFSSPQSLGHQMCSKISISSALIEREDVTTDVKTSPVSSAVEILVPVSSPYTFNKSSVQSVVIYVHDFKPLSGLLNTLTTSTDRHISDIDSVKEELDYPEEVSPIAESSTRVTTVETNPIHPVSYDIYIPVLNCFNKLF</sequence>